<evidence type="ECO:0000313" key="2">
    <source>
        <dbReference type="Proteomes" id="UP001285636"/>
    </source>
</evidence>
<proteinExistence type="predicted"/>
<dbReference type="AlphaFoldDB" id="A0AAJ2KX18"/>
<evidence type="ECO:0000313" key="1">
    <source>
        <dbReference type="EMBL" id="MDV2884650.1"/>
    </source>
</evidence>
<sequence>MDKTIVIEFQTREEYCRCCDQKLATPKTSEVREFEFDKADIMSWGNWKEISMVEEDLRESVKDYVYETISFLAISPFEKLLIEESEFDKVKKFVTNEILI</sequence>
<name>A0AAJ2KX18_ALKPS</name>
<dbReference type="RefSeq" id="WP_323466110.1">
    <property type="nucleotide sequence ID" value="NZ_CP144224.1"/>
</dbReference>
<protein>
    <submittedName>
        <fullName evidence="1">Uncharacterized protein</fullName>
    </submittedName>
</protein>
<organism evidence="1 2">
    <name type="scientific">Alkalihalophilus pseudofirmus</name>
    <name type="common">Bacillus pseudofirmus</name>
    <dbReference type="NCBI Taxonomy" id="79885"/>
    <lineage>
        <taxon>Bacteria</taxon>
        <taxon>Bacillati</taxon>
        <taxon>Bacillota</taxon>
        <taxon>Bacilli</taxon>
        <taxon>Bacillales</taxon>
        <taxon>Bacillaceae</taxon>
        <taxon>Alkalihalophilus</taxon>
    </lineage>
</organism>
<reference evidence="1" key="1">
    <citation type="submission" date="2023-10" db="EMBL/GenBank/DDBJ databases">
        <title>Screening of Alkalihalophilus pseudofirmusBZ-TG-HK211 and Its Alleviation of Salt Stress on Rapeseed Growth.</title>
        <authorList>
            <person name="Zhao B."/>
            <person name="Guo T."/>
        </authorList>
    </citation>
    <scope>NUCLEOTIDE SEQUENCE</scope>
    <source>
        <strain evidence="1">BZ-TG-HK211</strain>
    </source>
</reference>
<comment type="caution">
    <text evidence="1">The sequence shown here is derived from an EMBL/GenBank/DDBJ whole genome shotgun (WGS) entry which is preliminary data.</text>
</comment>
<dbReference type="EMBL" id="JAWJAY010000001">
    <property type="protein sequence ID" value="MDV2884650.1"/>
    <property type="molecule type" value="Genomic_DNA"/>
</dbReference>
<accession>A0AAJ2KX18</accession>
<dbReference type="Proteomes" id="UP001285636">
    <property type="component" value="Unassembled WGS sequence"/>
</dbReference>
<gene>
    <name evidence="1" type="ORF">RYX45_05635</name>
</gene>